<feature type="region of interest" description="Disordered" evidence="1">
    <location>
        <begin position="65"/>
        <end position="116"/>
    </location>
</feature>
<dbReference type="Proteomes" id="UP000703269">
    <property type="component" value="Unassembled WGS sequence"/>
</dbReference>
<feature type="compositionally biased region" description="Basic and acidic residues" evidence="1">
    <location>
        <begin position="75"/>
        <end position="84"/>
    </location>
</feature>
<reference evidence="3 4" key="1">
    <citation type="submission" date="2021-08" db="EMBL/GenBank/DDBJ databases">
        <title>Draft Genome Sequence of Phanerochaete sordida strain YK-624.</title>
        <authorList>
            <person name="Mori T."/>
            <person name="Dohra H."/>
            <person name="Suzuki T."/>
            <person name="Kawagishi H."/>
            <person name="Hirai H."/>
        </authorList>
    </citation>
    <scope>NUCLEOTIDE SEQUENCE [LARGE SCALE GENOMIC DNA]</scope>
    <source>
        <strain evidence="3 4">YK-624</strain>
    </source>
</reference>
<sequence>MSYKNTSGRPGAMAGLALATAAGVAWYMTNQVGNKEKTKEKTEVMTNSELAGKTEWKSKVAGSFPYAEGASSPREAFEKAREKTGNTAPNVKARPASSEEVPETVENVRKIGKAAV</sequence>
<dbReference type="EMBL" id="BPQB01000043">
    <property type="protein sequence ID" value="GJE94806.1"/>
    <property type="molecule type" value="Genomic_DNA"/>
</dbReference>
<keyword evidence="2" id="KW-0472">Membrane</keyword>
<evidence type="ECO:0000256" key="1">
    <source>
        <dbReference type="SAM" id="MobiDB-lite"/>
    </source>
</evidence>
<dbReference type="AlphaFoldDB" id="A0A9P3GH27"/>
<protein>
    <submittedName>
        <fullName evidence="3">Uncharacterized protein</fullName>
    </submittedName>
</protein>
<keyword evidence="2" id="KW-0812">Transmembrane</keyword>
<comment type="caution">
    <text evidence="3">The sequence shown here is derived from an EMBL/GenBank/DDBJ whole genome shotgun (WGS) entry which is preliminary data.</text>
</comment>
<evidence type="ECO:0000313" key="3">
    <source>
        <dbReference type="EMBL" id="GJE94806.1"/>
    </source>
</evidence>
<organism evidence="3 4">
    <name type="scientific">Phanerochaete sordida</name>
    <dbReference type="NCBI Taxonomy" id="48140"/>
    <lineage>
        <taxon>Eukaryota</taxon>
        <taxon>Fungi</taxon>
        <taxon>Dikarya</taxon>
        <taxon>Basidiomycota</taxon>
        <taxon>Agaricomycotina</taxon>
        <taxon>Agaricomycetes</taxon>
        <taxon>Polyporales</taxon>
        <taxon>Phanerochaetaceae</taxon>
        <taxon>Phanerochaete</taxon>
    </lineage>
</organism>
<accession>A0A9P3GH27</accession>
<evidence type="ECO:0000256" key="2">
    <source>
        <dbReference type="SAM" id="Phobius"/>
    </source>
</evidence>
<name>A0A9P3GH27_9APHY</name>
<gene>
    <name evidence="3" type="ORF">PsYK624_109800</name>
</gene>
<proteinExistence type="predicted"/>
<feature type="transmembrane region" description="Helical" evidence="2">
    <location>
        <begin position="12"/>
        <end position="29"/>
    </location>
</feature>
<keyword evidence="4" id="KW-1185">Reference proteome</keyword>
<evidence type="ECO:0000313" key="4">
    <source>
        <dbReference type="Proteomes" id="UP000703269"/>
    </source>
</evidence>
<keyword evidence="2" id="KW-1133">Transmembrane helix</keyword>